<proteinExistence type="predicted"/>
<reference evidence="2" key="2">
    <citation type="submission" date="2015-01" db="EMBL/GenBank/DDBJ databases">
        <title>Evolutionary Origins and Diversification of the Mycorrhizal Mutualists.</title>
        <authorList>
            <consortium name="DOE Joint Genome Institute"/>
            <consortium name="Mycorrhizal Genomics Consortium"/>
            <person name="Kohler A."/>
            <person name="Kuo A."/>
            <person name="Nagy L.G."/>
            <person name="Floudas D."/>
            <person name="Copeland A."/>
            <person name="Barry K.W."/>
            <person name="Cichocki N."/>
            <person name="Veneault-Fourrey C."/>
            <person name="LaButti K."/>
            <person name="Lindquist E.A."/>
            <person name="Lipzen A."/>
            <person name="Lundell T."/>
            <person name="Morin E."/>
            <person name="Murat C."/>
            <person name="Riley R."/>
            <person name="Ohm R."/>
            <person name="Sun H."/>
            <person name="Tunlid A."/>
            <person name="Henrissat B."/>
            <person name="Grigoriev I.V."/>
            <person name="Hibbett D.S."/>
            <person name="Martin F."/>
        </authorList>
    </citation>
    <scope>NUCLEOTIDE SEQUENCE [LARGE SCALE GENOMIC DNA]</scope>
    <source>
        <strain evidence="2">441</strain>
    </source>
</reference>
<accession>A0A0C9Z5Q6</accession>
<dbReference type="Proteomes" id="UP000054018">
    <property type="component" value="Unassembled WGS sequence"/>
</dbReference>
<sequence>MSYFPPFDIQPAIRDYRDPSTNVRRVAEPNNGTPHSVKQLSPRKNPINLLRESSALSRALSSRKGPIEVVMVIWRICSGSL</sequence>
<reference evidence="1 2" key="1">
    <citation type="submission" date="2014-04" db="EMBL/GenBank/DDBJ databases">
        <authorList>
            <consortium name="DOE Joint Genome Institute"/>
            <person name="Kuo A."/>
            <person name="Kohler A."/>
            <person name="Costa M.D."/>
            <person name="Nagy L.G."/>
            <person name="Floudas D."/>
            <person name="Copeland A."/>
            <person name="Barry K.W."/>
            <person name="Cichocki N."/>
            <person name="Veneault-Fourrey C."/>
            <person name="LaButti K."/>
            <person name="Lindquist E.A."/>
            <person name="Lipzen A."/>
            <person name="Lundell T."/>
            <person name="Morin E."/>
            <person name="Murat C."/>
            <person name="Sun H."/>
            <person name="Tunlid A."/>
            <person name="Henrissat B."/>
            <person name="Grigoriev I.V."/>
            <person name="Hibbett D.S."/>
            <person name="Martin F."/>
            <person name="Nordberg H.P."/>
            <person name="Cantor M.N."/>
            <person name="Hua S.X."/>
        </authorList>
    </citation>
    <scope>NUCLEOTIDE SEQUENCE [LARGE SCALE GENOMIC DNA]</scope>
    <source>
        <strain evidence="1 2">441</strain>
    </source>
</reference>
<evidence type="ECO:0000313" key="2">
    <source>
        <dbReference type="Proteomes" id="UP000054018"/>
    </source>
</evidence>
<evidence type="ECO:0000313" key="1">
    <source>
        <dbReference type="EMBL" id="KIK21454.1"/>
    </source>
</evidence>
<dbReference type="EMBL" id="KN833751">
    <property type="protein sequence ID" value="KIK21454.1"/>
    <property type="molecule type" value="Genomic_DNA"/>
</dbReference>
<keyword evidence="2" id="KW-1185">Reference proteome</keyword>
<organism evidence="1 2">
    <name type="scientific">Pisolithus microcarpus 441</name>
    <dbReference type="NCBI Taxonomy" id="765257"/>
    <lineage>
        <taxon>Eukaryota</taxon>
        <taxon>Fungi</taxon>
        <taxon>Dikarya</taxon>
        <taxon>Basidiomycota</taxon>
        <taxon>Agaricomycotina</taxon>
        <taxon>Agaricomycetes</taxon>
        <taxon>Agaricomycetidae</taxon>
        <taxon>Boletales</taxon>
        <taxon>Sclerodermatineae</taxon>
        <taxon>Pisolithaceae</taxon>
        <taxon>Pisolithus</taxon>
    </lineage>
</organism>
<gene>
    <name evidence="1" type="ORF">PISMIDRAFT_539411</name>
</gene>
<dbReference type="AlphaFoldDB" id="A0A0C9Z5Q6"/>
<name>A0A0C9Z5Q6_9AGAM</name>
<protein>
    <submittedName>
        <fullName evidence="1">Uncharacterized protein</fullName>
    </submittedName>
</protein>
<dbReference type="HOGENOM" id="CLU_2574795_0_0_1"/>